<evidence type="ECO:0000313" key="8">
    <source>
        <dbReference type="Proteomes" id="UP000006056"/>
    </source>
</evidence>
<name>I3ZEB7_TERRK</name>
<feature type="chain" id="PRO_5003684544" evidence="6">
    <location>
        <begin position="26"/>
        <end position="728"/>
    </location>
</feature>
<keyword evidence="6" id="KW-0732">Signal</keyword>
<dbReference type="OrthoDB" id="9772053at2"/>
<dbReference type="Gene3D" id="2.40.30.40">
    <property type="entry name" value="Peptidase M42, domain 2"/>
    <property type="match status" value="2"/>
</dbReference>
<feature type="signal peptide" evidence="6">
    <location>
        <begin position="1"/>
        <end position="25"/>
    </location>
</feature>
<dbReference type="GO" id="GO:0046872">
    <property type="term" value="F:metal ion binding"/>
    <property type="evidence" value="ECO:0007669"/>
    <property type="project" value="UniProtKB-KW"/>
</dbReference>
<keyword evidence="4" id="KW-0479">Metal-binding</keyword>
<keyword evidence="3" id="KW-0645">Protease</keyword>
<evidence type="ECO:0000256" key="5">
    <source>
        <dbReference type="ARBA" id="ARBA00022801"/>
    </source>
</evidence>
<organism evidence="7 8">
    <name type="scientific">Terriglobus roseus (strain DSM 18391 / NRRL B-41598 / KBS 63)</name>
    <dbReference type="NCBI Taxonomy" id="926566"/>
    <lineage>
        <taxon>Bacteria</taxon>
        <taxon>Pseudomonadati</taxon>
        <taxon>Acidobacteriota</taxon>
        <taxon>Terriglobia</taxon>
        <taxon>Terriglobales</taxon>
        <taxon>Acidobacteriaceae</taxon>
        <taxon>Terriglobus</taxon>
    </lineage>
</organism>
<keyword evidence="5" id="KW-0378">Hydrolase</keyword>
<dbReference type="SUPFAM" id="SSF53187">
    <property type="entry name" value="Zn-dependent exopeptidases"/>
    <property type="match status" value="2"/>
</dbReference>
<evidence type="ECO:0000256" key="2">
    <source>
        <dbReference type="ARBA" id="ARBA00022438"/>
    </source>
</evidence>
<keyword evidence="8" id="KW-1185">Reference proteome</keyword>
<accession>I3ZEB7</accession>
<evidence type="ECO:0000256" key="3">
    <source>
        <dbReference type="ARBA" id="ARBA00022670"/>
    </source>
</evidence>
<dbReference type="InterPro" id="IPR008007">
    <property type="entry name" value="Peptidase_M42"/>
</dbReference>
<dbReference type="HOGENOM" id="CLU_380314_0_0_0"/>
<dbReference type="Proteomes" id="UP000006056">
    <property type="component" value="Chromosome"/>
</dbReference>
<evidence type="ECO:0000256" key="1">
    <source>
        <dbReference type="ARBA" id="ARBA00006272"/>
    </source>
</evidence>
<dbReference type="Gene3D" id="3.40.630.10">
    <property type="entry name" value="Zn peptidases"/>
    <property type="match status" value="2"/>
</dbReference>
<dbReference type="KEGG" id="trs:Terro_1276"/>
<dbReference type="InterPro" id="IPR023367">
    <property type="entry name" value="Peptidase_M42_dom2"/>
</dbReference>
<evidence type="ECO:0000256" key="6">
    <source>
        <dbReference type="SAM" id="SignalP"/>
    </source>
</evidence>
<comment type="similarity">
    <text evidence="1">Belongs to the peptidase M42 family.</text>
</comment>
<dbReference type="Pfam" id="PF05343">
    <property type="entry name" value="Peptidase_M42"/>
    <property type="match status" value="2"/>
</dbReference>
<protein>
    <submittedName>
        <fullName evidence="7">Peptidase family protein</fullName>
    </submittedName>
</protein>
<gene>
    <name evidence="7" type="ordered locus">Terro_1276</name>
</gene>
<dbReference type="EMBL" id="CP003379">
    <property type="protein sequence ID" value="AFL87585.1"/>
    <property type="molecule type" value="Genomic_DNA"/>
</dbReference>
<dbReference type="InterPro" id="IPR051464">
    <property type="entry name" value="Peptidase_M42_aminopept"/>
</dbReference>
<keyword evidence="2" id="KW-0031">Aminopeptidase</keyword>
<dbReference type="SUPFAM" id="SSF101821">
    <property type="entry name" value="Aminopeptidase/glucanase lid domain"/>
    <property type="match status" value="2"/>
</dbReference>
<dbReference type="GO" id="GO:0004177">
    <property type="term" value="F:aminopeptidase activity"/>
    <property type="evidence" value="ECO:0007669"/>
    <property type="project" value="UniProtKB-KW"/>
</dbReference>
<proteinExistence type="inferred from homology"/>
<evidence type="ECO:0000256" key="4">
    <source>
        <dbReference type="ARBA" id="ARBA00022723"/>
    </source>
</evidence>
<dbReference type="AlphaFoldDB" id="I3ZEB7"/>
<evidence type="ECO:0000313" key="7">
    <source>
        <dbReference type="EMBL" id="AFL87585.1"/>
    </source>
</evidence>
<dbReference type="eggNOG" id="COG1363">
    <property type="taxonomic scope" value="Bacteria"/>
</dbReference>
<dbReference type="PANTHER" id="PTHR32481:SF0">
    <property type="entry name" value="AMINOPEPTIDASE YPDE-RELATED"/>
    <property type="match status" value="1"/>
</dbReference>
<reference evidence="7 8" key="1">
    <citation type="submission" date="2012-06" db="EMBL/GenBank/DDBJ databases">
        <title>Complete genome of Terriglobus roseus DSM 18391.</title>
        <authorList>
            <consortium name="US DOE Joint Genome Institute (JGI-PGF)"/>
            <person name="Lucas S."/>
            <person name="Copeland A."/>
            <person name="Lapidus A."/>
            <person name="Glavina del Rio T."/>
            <person name="Dalin E."/>
            <person name="Tice H."/>
            <person name="Bruce D."/>
            <person name="Goodwin L."/>
            <person name="Pitluck S."/>
            <person name="Peters L."/>
            <person name="Mikhailova N."/>
            <person name="Munk A.C.C."/>
            <person name="Kyrpides N."/>
            <person name="Mavromatis K."/>
            <person name="Ivanova N."/>
            <person name="Brettin T."/>
            <person name="Detter J.C."/>
            <person name="Han C."/>
            <person name="Larimer F."/>
            <person name="Land M."/>
            <person name="Hauser L."/>
            <person name="Markowitz V."/>
            <person name="Cheng J.-F."/>
            <person name="Hugenholtz P."/>
            <person name="Woyke T."/>
            <person name="Wu D."/>
            <person name="Brambilla E."/>
            <person name="Klenk H.-P."/>
            <person name="Eisen J.A."/>
        </authorList>
    </citation>
    <scope>NUCLEOTIDE SEQUENCE [LARGE SCALE GENOMIC DNA]</scope>
    <source>
        <strain evidence="8">DSM 18391 / NRRL B-41598 / KBS 63</strain>
    </source>
</reference>
<dbReference type="PANTHER" id="PTHR32481">
    <property type="entry name" value="AMINOPEPTIDASE"/>
    <property type="match status" value="1"/>
</dbReference>
<sequence>MGALMRAFSSLIAPLLILGAATAGAQSHSAADDLAWLTNTPAVSGYESALSARIAEALKDMHPQRDAMGNVSVTFGSGSPRRLIAAPIDEPGYVVSHIEPDGYLRVQRLPQAGLPSHYNEMQNAQQMLITTRTGNALPAVVAALSIHLTPGRANVPDPDDIDNLYIDMGAKTAAGVLSSGVDVLSPLAADRSMTRVGQHAFAGTAIGDRFGAALLLQLARALAARPGTGTTTIAFVTQQYSGSRGLTRMLQVTQPEELIYIGRGRTDARTAASTTAISMGSGPLSFTNDAAASTQWFGDTSLAHASAAAFLIKGYGPAFALPAHTLHLGLPLKYPLTAGEMLDNRDLQALQQKLFHFVGVSAPTNTFGAVTATAYPPASPKPTTRPDINAVLKTMTESYGVSEQEKMPREAVERLLPPWVKAETDAAGNLTVRFGKGEKPAALFMAHTDELGFRIKSINADGTLELDNKGGGSPAFFWGHPALVHTSAGMLGAVVTLPDDFDSAKFHFPADFRAAAKLNVGAATAAEASALGIKAGDFVTIPKRLRTLRDGRVSVRSLDDRVGCTAMIEAVWALGKDFNRDVTFVWSTQEELGLLGATAFAEAANAKHQVPETVFAIDTFVSSDTPLESHRFADGKLGEGFVIRAIDNSNIVPWSAVQRVQALAAKHNIPVQYGVTGGGNDGAAFARYGATDVALSWPLRYAHSPAEVVDMRDVNALTDIVTALAKDW</sequence>
<dbReference type="GO" id="GO:0006508">
    <property type="term" value="P:proteolysis"/>
    <property type="evidence" value="ECO:0007669"/>
    <property type="project" value="UniProtKB-KW"/>
</dbReference>
<dbReference type="STRING" id="926566.Terro_1276"/>